<dbReference type="EMBL" id="MU001678">
    <property type="protein sequence ID" value="KAF2458348.1"/>
    <property type="molecule type" value="Genomic_DNA"/>
</dbReference>
<comment type="subunit">
    <text evidence="3">Component of the RIX1 complex.</text>
</comment>
<comment type="similarity">
    <text evidence="3">Belongs to the IPI1/TEX10 family.</text>
</comment>
<dbReference type="GO" id="GO:0120330">
    <property type="term" value="C:rixosome complex"/>
    <property type="evidence" value="ECO:0007669"/>
    <property type="project" value="UniProtKB-UniRule"/>
</dbReference>
<dbReference type="Proteomes" id="UP000799766">
    <property type="component" value="Unassembled WGS sequence"/>
</dbReference>
<evidence type="ECO:0000256" key="2">
    <source>
        <dbReference type="ARBA" id="ARBA00023242"/>
    </source>
</evidence>
<dbReference type="PANTHER" id="PTHR16056">
    <property type="entry name" value="REGULATOR OF MICROTUBULE DYNAMICS PROTEIN"/>
    <property type="match status" value="1"/>
</dbReference>
<feature type="compositionally biased region" description="Polar residues" evidence="4">
    <location>
        <begin position="28"/>
        <end position="37"/>
    </location>
</feature>
<dbReference type="GO" id="GO:0006364">
    <property type="term" value="P:rRNA processing"/>
    <property type="evidence" value="ECO:0007669"/>
    <property type="project" value="UniProtKB-UniRule"/>
</dbReference>
<feature type="domain" description="Pre-rRNA-processing protein Ipi1 N-terminal" evidence="5">
    <location>
        <begin position="130"/>
        <end position="228"/>
    </location>
</feature>
<dbReference type="GO" id="GO:0005634">
    <property type="term" value="C:nucleus"/>
    <property type="evidence" value="ECO:0007669"/>
    <property type="project" value="UniProtKB-SubCell"/>
</dbReference>
<dbReference type="OrthoDB" id="361362at2759"/>
<feature type="region of interest" description="Disordered" evidence="4">
    <location>
        <begin position="1"/>
        <end position="37"/>
    </location>
</feature>
<organism evidence="6 7">
    <name type="scientific">Lineolata rhizophorae</name>
    <dbReference type="NCBI Taxonomy" id="578093"/>
    <lineage>
        <taxon>Eukaryota</taxon>
        <taxon>Fungi</taxon>
        <taxon>Dikarya</taxon>
        <taxon>Ascomycota</taxon>
        <taxon>Pezizomycotina</taxon>
        <taxon>Dothideomycetes</taxon>
        <taxon>Dothideomycetes incertae sedis</taxon>
        <taxon>Lineolatales</taxon>
        <taxon>Lineolataceae</taxon>
        <taxon>Lineolata</taxon>
    </lineage>
</organism>
<evidence type="ECO:0000313" key="7">
    <source>
        <dbReference type="Proteomes" id="UP000799766"/>
    </source>
</evidence>
<keyword evidence="2 3" id="KW-0539">Nucleus</keyword>
<sequence length="341" mass="36618">MGSSSKKKKEKKSDFQKPKLRVGKSKPAPSNYTDTSFRAKSITVTQQRALTTSARPSSSAAQLSHNLSLLSHRSDAARRDALAHILSAIALAPASAPAALIVPKVAPLLLDSSSSVRGATLAVLRALTTEDVALRAPKLLLYARAGATHLSGEIKDFALDVLSFLLQSAGEETVSCPGGWVKTVGCLVTVLRWSGKSGATNGMGQGVGVVGRDAKLLVKQLGALTSVLEVGLGVTSDKMDKDGIPKRRVFWPPTFPVYHAYQHAMPSWSRPYARLNLFGRPPDSDDARYEDTGERRRVFREKYERDVLAGVGECVRLGGEVGRTAKRLGKVVEEGMADRGK</sequence>
<evidence type="ECO:0000313" key="6">
    <source>
        <dbReference type="EMBL" id="KAF2458348.1"/>
    </source>
</evidence>
<comment type="subcellular location">
    <subcellularLocation>
        <location evidence="1 3">Nucleus</location>
    </subcellularLocation>
</comment>
<feature type="compositionally biased region" description="Basic residues" evidence="4">
    <location>
        <begin position="1"/>
        <end position="10"/>
    </location>
</feature>
<evidence type="ECO:0000256" key="3">
    <source>
        <dbReference type="RuleBase" id="RU368021"/>
    </source>
</evidence>
<dbReference type="AlphaFoldDB" id="A0A6A6P3L9"/>
<reference evidence="6" key="1">
    <citation type="journal article" date="2020" name="Stud. Mycol.">
        <title>101 Dothideomycetes genomes: a test case for predicting lifestyles and emergence of pathogens.</title>
        <authorList>
            <person name="Haridas S."/>
            <person name="Albert R."/>
            <person name="Binder M."/>
            <person name="Bloem J."/>
            <person name="Labutti K."/>
            <person name="Salamov A."/>
            <person name="Andreopoulos B."/>
            <person name="Baker S."/>
            <person name="Barry K."/>
            <person name="Bills G."/>
            <person name="Bluhm B."/>
            <person name="Cannon C."/>
            <person name="Castanera R."/>
            <person name="Culley D."/>
            <person name="Daum C."/>
            <person name="Ezra D."/>
            <person name="Gonzalez J."/>
            <person name="Henrissat B."/>
            <person name="Kuo A."/>
            <person name="Liang C."/>
            <person name="Lipzen A."/>
            <person name="Lutzoni F."/>
            <person name="Magnuson J."/>
            <person name="Mondo S."/>
            <person name="Nolan M."/>
            <person name="Ohm R."/>
            <person name="Pangilinan J."/>
            <person name="Park H.-J."/>
            <person name="Ramirez L."/>
            <person name="Alfaro M."/>
            <person name="Sun H."/>
            <person name="Tritt A."/>
            <person name="Yoshinaga Y."/>
            <person name="Zwiers L.-H."/>
            <person name="Turgeon B."/>
            <person name="Goodwin S."/>
            <person name="Spatafora J."/>
            <person name="Crous P."/>
            <person name="Grigoriev I."/>
        </authorList>
    </citation>
    <scope>NUCLEOTIDE SEQUENCE</scope>
    <source>
        <strain evidence="6">ATCC 16933</strain>
    </source>
</reference>
<gene>
    <name evidence="6" type="ORF">BDY21DRAFT_319708</name>
</gene>
<keyword evidence="7" id="KW-1185">Reference proteome</keyword>
<dbReference type="PANTHER" id="PTHR16056:SF2">
    <property type="entry name" value="TESTIS-EXPRESSED PROTEIN 10"/>
    <property type="match status" value="1"/>
</dbReference>
<dbReference type="InterPro" id="IPR024679">
    <property type="entry name" value="Ipi1_N"/>
</dbReference>
<evidence type="ECO:0000259" key="5">
    <source>
        <dbReference type="Pfam" id="PF12333"/>
    </source>
</evidence>
<evidence type="ECO:0000256" key="1">
    <source>
        <dbReference type="ARBA" id="ARBA00004123"/>
    </source>
</evidence>
<dbReference type="Pfam" id="PF12333">
    <property type="entry name" value="Ipi1_N"/>
    <property type="match status" value="1"/>
</dbReference>
<proteinExistence type="inferred from homology"/>
<accession>A0A6A6P3L9</accession>
<keyword evidence="3" id="KW-0698">rRNA processing</keyword>
<comment type="function">
    <text evidence="3">Component of the RIX1 complex required for processing of ITS2 sequences from 35S pre-rRNA.</text>
</comment>
<evidence type="ECO:0000256" key="4">
    <source>
        <dbReference type="SAM" id="MobiDB-lite"/>
    </source>
</evidence>
<keyword evidence="3" id="KW-0690">Ribosome biogenesis</keyword>
<protein>
    <recommendedName>
        <fullName evidence="3">Pre-rRNA-processing protein</fullName>
    </recommendedName>
</protein>
<name>A0A6A6P3L9_9PEZI</name>